<dbReference type="AlphaFoldDB" id="A0AAF0WXN2"/>
<gene>
    <name evidence="1" type="ORF">DCAR_0416819</name>
</gene>
<name>A0AAF0WXN2_DAUCS</name>
<proteinExistence type="predicted"/>
<dbReference type="PANTHER" id="PTHR34190:SF10">
    <property type="entry name" value="TERNARY COMPLEX FACTOR MIP1 LEUCINE-ZIPPER DOMAIN-CONTAINING PROTEIN"/>
    <property type="match status" value="1"/>
</dbReference>
<dbReference type="KEGG" id="dcr:108217650"/>
<keyword evidence="2" id="KW-1185">Reference proteome</keyword>
<reference evidence="1" key="1">
    <citation type="journal article" date="2016" name="Nat. Genet.">
        <title>A high-quality carrot genome assembly provides new insights into carotenoid accumulation and asterid genome evolution.</title>
        <authorList>
            <person name="Iorizzo M."/>
            <person name="Ellison S."/>
            <person name="Senalik D."/>
            <person name="Zeng P."/>
            <person name="Satapoomin P."/>
            <person name="Huang J."/>
            <person name="Bowman M."/>
            <person name="Iovene M."/>
            <person name="Sanseverino W."/>
            <person name="Cavagnaro P."/>
            <person name="Yildiz M."/>
            <person name="Macko-Podgorni A."/>
            <person name="Moranska E."/>
            <person name="Grzebelus E."/>
            <person name="Grzebelus D."/>
            <person name="Ashrafi H."/>
            <person name="Zheng Z."/>
            <person name="Cheng S."/>
            <person name="Spooner D."/>
            <person name="Van Deynze A."/>
            <person name="Simon P."/>
        </authorList>
    </citation>
    <scope>NUCLEOTIDE SEQUENCE</scope>
    <source>
        <tissue evidence="1">Leaf</tissue>
    </source>
</reference>
<evidence type="ECO:0000313" key="1">
    <source>
        <dbReference type="EMBL" id="WOG97479.1"/>
    </source>
</evidence>
<organism evidence="1 2">
    <name type="scientific">Daucus carota subsp. sativus</name>
    <name type="common">Carrot</name>
    <dbReference type="NCBI Taxonomy" id="79200"/>
    <lineage>
        <taxon>Eukaryota</taxon>
        <taxon>Viridiplantae</taxon>
        <taxon>Streptophyta</taxon>
        <taxon>Embryophyta</taxon>
        <taxon>Tracheophyta</taxon>
        <taxon>Spermatophyta</taxon>
        <taxon>Magnoliopsida</taxon>
        <taxon>eudicotyledons</taxon>
        <taxon>Gunneridae</taxon>
        <taxon>Pentapetalae</taxon>
        <taxon>asterids</taxon>
        <taxon>campanulids</taxon>
        <taxon>Apiales</taxon>
        <taxon>Apiaceae</taxon>
        <taxon>Apioideae</taxon>
        <taxon>Scandiceae</taxon>
        <taxon>Daucinae</taxon>
        <taxon>Daucus</taxon>
        <taxon>Daucus sect. Daucus</taxon>
    </lineage>
</organism>
<dbReference type="Proteomes" id="UP000077755">
    <property type="component" value="Chromosome 4"/>
</dbReference>
<dbReference type="EMBL" id="CP093346">
    <property type="protein sequence ID" value="WOG97479.1"/>
    <property type="molecule type" value="Genomic_DNA"/>
</dbReference>
<protein>
    <submittedName>
        <fullName evidence="1">Uncharacterized protein</fullName>
    </submittedName>
</protein>
<evidence type="ECO:0000313" key="2">
    <source>
        <dbReference type="Proteomes" id="UP000077755"/>
    </source>
</evidence>
<dbReference type="PANTHER" id="PTHR34190">
    <property type="entry name" value="EXPRESSED PROTEIN"/>
    <property type="match status" value="1"/>
</dbReference>
<reference evidence="1" key="2">
    <citation type="submission" date="2022-03" db="EMBL/GenBank/DDBJ databases">
        <title>Draft title - Genomic analysis of global carrot germplasm unveils the trajectory of domestication and the origin of high carotenoid orange carrot.</title>
        <authorList>
            <person name="Iorizzo M."/>
            <person name="Ellison S."/>
            <person name="Senalik D."/>
            <person name="Macko-Podgorni A."/>
            <person name="Grzebelus D."/>
            <person name="Bostan H."/>
            <person name="Rolling W."/>
            <person name="Curaba J."/>
            <person name="Simon P."/>
        </authorList>
    </citation>
    <scope>NUCLEOTIDE SEQUENCE</scope>
    <source>
        <tissue evidence="1">Leaf</tissue>
    </source>
</reference>
<accession>A0AAF0WXN2</accession>
<sequence length="169" mass="18688">MEVMNQGKQEPSLEPVPVLPRLNRLDRLLQLLEEKHGLSGTHVTGSVISETEKLEEDSHRKPLSSALEEVRQKGTLMDRLAILENRVLQLSLAMDERNSSRSSSSTTAQIVSEISDAQIVADQEKGEAVTCLEQQDSLQTKQRTGGGARKKMRSTSRKIRGLFSMGCSS</sequence>